<dbReference type="EMBL" id="VSWC01000016">
    <property type="protein sequence ID" value="KAA1111782.1"/>
    <property type="molecule type" value="Genomic_DNA"/>
</dbReference>
<feature type="compositionally biased region" description="Basic and acidic residues" evidence="1">
    <location>
        <begin position="39"/>
        <end position="51"/>
    </location>
</feature>
<name>A0A5B0QF60_PUCGR</name>
<dbReference type="Proteomes" id="UP000324748">
    <property type="component" value="Unassembled WGS sequence"/>
</dbReference>
<reference evidence="2 3" key="1">
    <citation type="submission" date="2019-05" db="EMBL/GenBank/DDBJ databases">
        <title>Emergence of the Ug99 lineage of the wheat stem rust pathogen through somatic hybridization.</title>
        <authorList>
            <person name="Li F."/>
            <person name="Upadhyaya N.M."/>
            <person name="Sperschneider J."/>
            <person name="Matny O."/>
            <person name="Nguyen-Phuc H."/>
            <person name="Mago R."/>
            <person name="Raley C."/>
            <person name="Miller M.E."/>
            <person name="Silverstein K.A.T."/>
            <person name="Henningsen E."/>
            <person name="Hirsch C.D."/>
            <person name="Visser B."/>
            <person name="Pretorius Z.A."/>
            <person name="Steffenson B.J."/>
            <person name="Schwessinger B."/>
            <person name="Dodds P.N."/>
            <person name="Figueroa M."/>
        </authorList>
    </citation>
    <scope>NUCLEOTIDE SEQUENCE [LARGE SCALE GENOMIC DNA]</scope>
    <source>
        <strain evidence="2">21-0</strain>
    </source>
</reference>
<keyword evidence="3" id="KW-1185">Reference proteome</keyword>
<evidence type="ECO:0000313" key="3">
    <source>
        <dbReference type="Proteomes" id="UP000324748"/>
    </source>
</evidence>
<accession>A0A5B0QF60</accession>
<gene>
    <name evidence="2" type="ORF">PGT21_012152</name>
</gene>
<protein>
    <submittedName>
        <fullName evidence="2">Uncharacterized protein</fullName>
    </submittedName>
</protein>
<dbReference type="AlphaFoldDB" id="A0A5B0QF60"/>
<comment type="caution">
    <text evidence="2">The sequence shown here is derived from an EMBL/GenBank/DDBJ whole genome shotgun (WGS) entry which is preliminary data.</text>
</comment>
<organism evidence="2 3">
    <name type="scientific">Puccinia graminis f. sp. tritici</name>
    <dbReference type="NCBI Taxonomy" id="56615"/>
    <lineage>
        <taxon>Eukaryota</taxon>
        <taxon>Fungi</taxon>
        <taxon>Dikarya</taxon>
        <taxon>Basidiomycota</taxon>
        <taxon>Pucciniomycotina</taxon>
        <taxon>Pucciniomycetes</taxon>
        <taxon>Pucciniales</taxon>
        <taxon>Pucciniaceae</taxon>
        <taxon>Puccinia</taxon>
    </lineage>
</organism>
<feature type="region of interest" description="Disordered" evidence="1">
    <location>
        <begin position="39"/>
        <end position="62"/>
    </location>
</feature>
<evidence type="ECO:0000256" key="1">
    <source>
        <dbReference type="SAM" id="MobiDB-lite"/>
    </source>
</evidence>
<proteinExistence type="predicted"/>
<sequence>MGSSDDNPYTTNVLPDCSGVNYDYKKLVENDQTCLYKKRLDPDLRSGDRKSRMGGTDRASKPCVRCSVKSSASSRVDRF</sequence>
<evidence type="ECO:0000313" key="2">
    <source>
        <dbReference type="EMBL" id="KAA1111782.1"/>
    </source>
</evidence>